<dbReference type="RefSeq" id="WP_087282912.1">
    <property type="nucleotide sequence ID" value="NZ_CP021455.1"/>
</dbReference>
<dbReference type="AlphaFoldDB" id="A0A1Y0ES71"/>
<keyword evidence="2" id="KW-1185">Reference proteome</keyword>
<dbReference type="EMBL" id="CP021455">
    <property type="protein sequence ID" value="ARU06102.1"/>
    <property type="molecule type" value="Genomic_DNA"/>
</dbReference>
<evidence type="ECO:0000313" key="2">
    <source>
        <dbReference type="Proteomes" id="UP000196138"/>
    </source>
</evidence>
<name>A0A1Y0ES71_9BURK</name>
<proteinExistence type="predicted"/>
<organism evidence="1 2">
    <name type="scientific">Comamonas serinivorans</name>
    <dbReference type="NCBI Taxonomy" id="1082851"/>
    <lineage>
        <taxon>Bacteria</taxon>
        <taxon>Pseudomonadati</taxon>
        <taxon>Pseudomonadota</taxon>
        <taxon>Betaproteobacteria</taxon>
        <taxon>Burkholderiales</taxon>
        <taxon>Comamonadaceae</taxon>
        <taxon>Comamonas</taxon>
    </lineage>
</organism>
<dbReference type="Proteomes" id="UP000196138">
    <property type="component" value="Chromosome"/>
</dbReference>
<gene>
    <name evidence="1" type="ORF">CCO03_16775</name>
</gene>
<reference evidence="1 2" key="1">
    <citation type="submission" date="2017-05" db="EMBL/GenBank/DDBJ databases">
        <authorList>
            <person name="Song R."/>
            <person name="Chenine A.L."/>
            <person name="Ruprecht R.M."/>
        </authorList>
    </citation>
    <scope>NUCLEOTIDE SEQUENCE [LARGE SCALE GENOMIC DNA]</scope>
    <source>
        <strain evidence="1 2">DSM 26136</strain>
    </source>
</reference>
<sequence length="147" mass="16254">MAQPALTEALPGRALPGWAQHQAFAALFRAIAAPDLAERWLTLLKGKPSKWAKIQPWRCWPGDLYRNWPVGASWPDLRDRAMTQALQARAPTWHGLACGHGGPEVVSLPPADMRGWMDTLVEGFVVLVPGQLALIHNHEGGRWLWAA</sequence>
<evidence type="ECO:0000313" key="1">
    <source>
        <dbReference type="EMBL" id="ARU06102.1"/>
    </source>
</evidence>
<dbReference type="OrthoDB" id="3296006at2"/>
<accession>A0A1Y0ES71</accession>
<protein>
    <submittedName>
        <fullName evidence="1">Uncharacterized protein</fullName>
    </submittedName>
</protein>
<dbReference type="KEGG" id="cser:CCO03_16775"/>